<reference evidence="2 3" key="1">
    <citation type="submission" date="2012-02" db="EMBL/GenBank/DDBJ databases">
        <title>Complete sequence of chromosome of Singulisphaera acidiphila DSM 18658.</title>
        <authorList>
            <consortium name="US DOE Joint Genome Institute (JGI-PGF)"/>
            <person name="Lucas S."/>
            <person name="Copeland A."/>
            <person name="Lapidus A."/>
            <person name="Glavina del Rio T."/>
            <person name="Dalin E."/>
            <person name="Tice H."/>
            <person name="Bruce D."/>
            <person name="Goodwin L."/>
            <person name="Pitluck S."/>
            <person name="Peters L."/>
            <person name="Ovchinnikova G."/>
            <person name="Chertkov O."/>
            <person name="Kyrpides N."/>
            <person name="Mavromatis K."/>
            <person name="Ivanova N."/>
            <person name="Brettin T."/>
            <person name="Detter J.C."/>
            <person name="Han C."/>
            <person name="Larimer F."/>
            <person name="Land M."/>
            <person name="Hauser L."/>
            <person name="Markowitz V."/>
            <person name="Cheng J.-F."/>
            <person name="Hugenholtz P."/>
            <person name="Woyke T."/>
            <person name="Wu D."/>
            <person name="Tindall B."/>
            <person name="Pomrenke H."/>
            <person name="Brambilla E."/>
            <person name="Klenk H.-P."/>
            <person name="Eisen J.A."/>
        </authorList>
    </citation>
    <scope>NUCLEOTIDE SEQUENCE [LARGE SCALE GENOMIC DNA]</scope>
    <source>
        <strain evidence="3">ATCC BAA-1392 / DSM 18658 / VKM B-2454 / MOB10</strain>
    </source>
</reference>
<dbReference type="AlphaFoldDB" id="L0D641"/>
<evidence type="ECO:0000313" key="3">
    <source>
        <dbReference type="Proteomes" id="UP000010798"/>
    </source>
</evidence>
<dbReference type="EMBL" id="CP003364">
    <property type="protein sequence ID" value="AGA24859.1"/>
    <property type="molecule type" value="Genomic_DNA"/>
</dbReference>
<evidence type="ECO:0000313" key="2">
    <source>
        <dbReference type="EMBL" id="AGA24859.1"/>
    </source>
</evidence>
<proteinExistence type="predicted"/>
<organism evidence="2 3">
    <name type="scientific">Singulisphaera acidiphila (strain ATCC BAA-1392 / DSM 18658 / VKM B-2454 / MOB10)</name>
    <dbReference type="NCBI Taxonomy" id="886293"/>
    <lineage>
        <taxon>Bacteria</taxon>
        <taxon>Pseudomonadati</taxon>
        <taxon>Planctomycetota</taxon>
        <taxon>Planctomycetia</taxon>
        <taxon>Isosphaerales</taxon>
        <taxon>Isosphaeraceae</taxon>
        <taxon>Singulisphaera</taxon>
    </lineage>
</organism>
<evidence type="ECO:0000256" key="1">
    <source>
        <dbReference type="SAM" id="MobiDB-lite"/>
    </source>
</evidence>
<accession>L0D641</accession>
<dbReference type="HOGENOM" id="CLU_3122667_0_0_0"/>
<dbReference type="STRING" id="886293.Sinac_0420"/>
<dbReference type="KEGG" id="saci:Sinac_0420"/>
<gene>
    <name evidence="2" type="ordered locus">Sinac_0420</name>
</gene>
<sequence length="50" mass="5431">MRIIAVIAAFSVPFFSGCAQWRGIVQPSQNRAKAPQKAPVVLKPPSPSWP</sequence>
<dbReference type="PROSITE" id="PS51257">
    <property type="entry name" value="PROKAR_LIPOPROTEIN"/>
    <property type="match status" value="1"/>
</dbReference>
<name>L0D641_SINAD</name>
<protein>
    <submittedName>
        <fullName evidence="2">Uncharacterized protein</fullName>
    </submittedName>
</protein>
<dbReference type="Proteomes" id="UP000010798">
    <property type="component" value="Chromosome"/>
</dbReference>
<keyword evidence="3" id="KW-1185">Reference proteome</keyword>
<feature type="region of interest" description="Disordered" evidence="1">
    <location>
        <begin position="28"/>
        <end position="50"/>
    </location>
</feature>